<dbReference type="PANTHER" id="PTHR32332">
    <property type="entry name" value="2-NITROPROPANE DIOXYGENASE"/>
    <property type="match status" value="1"/>
</dbReference>
<dbReference type="InterPro" id="IPR049489">
    <property type="entry name" value="FabD-like_helical_ins"/>
</dbReference>
<dbReference type="SUPFAM" id="SSF51395">
    <property type="entry name" value="FMN-linked oxidoreductases"/>
    <property type="match status" value="1"/>
</dbReference>
<name>A0A9Q5GPE9_9BACT</name>
<proteinExistence type="predicted"/>
<evidence type="ECO:0000313" key="2">
    <source>
        <dbReference type="EMBL" id="NSL85657.1"/>
    </source>
</evidence>
<evidence type="ECO:0000259" key="1">
    <source>
        <dbReference type="Pfam" id="PF21607"/>
    </source>
</evidence>
<dbReference type="AlphaFoldDB" id="A0A9Q5GPE9"/>
<dbReference type="Pfam" id="PF21607">
    <property type="entry name" value="FabD_helical_ins"/>
    <property type="match status" value="1"/>
</dbReference>
<comment type="caution">
    <text evidence="2">The sequence shown here is derived from an EMBL/GenBank/DDBJ whole genome shotgun (WGS) entry which is preliminary data.</text>
</comment>
<gene>
    <name evidence="2" type="ORF">ECE50_002365</name>
</gene>
<dbReference type="InterPro" id="IPR014179">
    <property type="entry name" value="PfaD-like_TIM-barrel"/>
</dbReference>
<dbReference type="CDD" id="cd04742">
    <property type="entry name" value="NPD_FabD"/>
    <property type="match status" value="1"/>
</dbReference>
<accession>A0A9Q5GPE9</accession>
<dbReference type="InterPro" id="IPR013785">
    <property type="entry name" value="Aldolase_TIM"/>
</dbReference>
<dbReference type="Proteomes" id="UP000281028">
    <property type="component" value="Unassembled WGS sequence"/>
</dbReference>
<organism evidence="2 3">
    <name type="scientific">Chitinophaga solisilvae</name>
    <dbReference type="NCBI Taxonomy" id="1233460"/>
    <lineage>
        <taxon>Bacteria</taxon>
        <taxon>Pseudomonadati</taxon>
        <taxon>Bacteroidota</taxon>
        <taxon>Chitinophagia</taxon>
        <taxon>Chitinophagales</taxon>
        <taxon>Chitinophagaceae</taxon>
        <taxon>Chitinophaga</taxon>
    </lineage>
</organism>
<evidence type="ECO:0000313" key="3">
    <source>
        <dbReference type="Proteomes" id="UP000281028"/>
    </source>
</evidence>
<reference evidence="2" key="1">
    <citation type="submission" date="2020-05" db="EMBL/GenBank/DDBJ databases">
        <title>Chitinophaga laudate sp. nov., isolated from a tropical peat swamp.</title>
        <authorList>
            <person name="Goh C.B.S."/>
            <person name="Lee M.S."/>
            <person name="Parimannan S."/>
            <person name="Pasbakhsh P."/>
            <person name="Yule C.M."/>
            <person name="Rajandas H."/>
            <person name="Loke S."/>
            <person name="Croft L."/>
            <person name="Tan J.B.L."/>
        </authorList>
    </citation>
    <scope>NUCLEOTIDE SEQUENCE</scope>
    <source>
        <strain evidence="2">Mgbs1</strain>
    </source>
</reference>
<sequence>MNEVKNTMKIGPECLGNKSYKEDYNLKYAYAAGAMAHGIASRELVVKMGRAGMIGYFGTGGLKKNEIESAIIDIQQHLKNGEAYGMNLLRGSRESEMIDLLLKYKVRNIEAASYVEVTPQLVHLRLSGLKQQGDGAIFIPTRIMVKVSRPEVANAFLRPPEPQMIEKLLSEGLVTKEEAILGRSIPMVDDICVEADSGGHSDHGVAFALLPTILRKRNELMKQYGYLKNIRVGAAGGIGTPEAAAAAFILGADFILTGSINQCTVESAANDIVKDMLQSMNVQDTVYAPAGDLFETGAKVQVLKKGVFFPLRANILYDLYRYHNSLDEIDVAIKEKVERSFFRKSFNEICEDVASYYSWNDVDVKSLSPKQKMAYVFRWYFGFTAKLAIHGVKERQVDFQIHTGPALGAFNQWVKGSGLENWRNRFVDDIGIRIMTGAADILSSRVRSFLQYR</sequence>
<dbReference type="PANTHER" id="PTHR32332:SF20">
    <property type="entry name" value="2-NITROPROPANE DIOXYGENASE-LIKE PROTEIN"/>
    <property type="match status" value="1"/>
</dbReference>
<dbReference type="OrthoDB" id="9805460at2"/>
<keyword evidence="3" id="KW-1185">Reference proteome</keyword>
<dbReference type="NCBIfam" id="TIGR02814">
    <property type="entry name" value="pfaD_fam"/>
    <property type="match status" value="1"/>
</dbReference>
<feature type="domain" description="[Acyl-carrier-protein] S-malonyltransferase-like inserted helical" evidence="1">
    <location>
        <begin position="323"/>
        <end position="399"/>
    </location>
</feature>
<dbReference type="Gene3D" id="3.20.20.70">
    <property type="entry name" value="Aldolase class I"/>
    <property type="match status" value="1"/>
</dbReference>
<dbReference type="EMBL" id="RIAR02000001">
    <property type="protein sequence ID" value="NSL85657.1"/>
    <property type="molecule type" value="Genomic_DNA"/>
</dbReference>
<protein>
    <submittedName>
        <fullName evidence="2">PfaD family polyunsaturated fatty acid/polyketide biosynthesis protein</fullName>
    </submittedName>
</protein>